<gene>
    <name evidence="3" type="ORF">KC685_03925</name>
</gene>
<keyword evidence="2" id="KW-1133">Transmembrane helix</keyword>
<dbReference type="Gene3D" id="1.10.4030.10">
    <property type="entry name" value="Porin chaperone SurA, peptide-binding domain"/>
    <property type="match status" value="1"/>
</dbReference>
<feature type="compositionally biased region" description="Basic and acidic residues" evidence="1">
    <location>
        <begin position="12"/>
        <end position="40"/>
    </location>
</feature>
<dbReference type="EMBL" id="JAGQLN010000015">
    <property type="protein sequence ID" value="MCA9377042.1"/>
    <property type="molecule type" value="Genomic_DNA"/>
</dbReference>
<accession>A0A955KWU2</accession>
<dbReference type="SUPFAM" id="SSF109998">
    <property type="entry name" value="Triger factor/SurA peptide-binding domain-like"/>
    <property type="match status" value="1"/>
</dbReference>
<reference evidence="3" key="1">
    <citation type="submission" date="2020-04" db="EMBL/GenBank/DDBJ databases">
        <authorList>
            <person name="Zhang T."/>
        </authorList>
    </citation>
    <scope>NUCLEOTIDE SEQUENCE</scope>
    <source>
        <strain evidence="3">HKST-UBA17</strain>
    </source>
</reference>
<evidence type="ECO:0000256" key="2">
    <source>
        <dbReference type="SAM" id="Phobius"/>
    </source>
</evidence>
<evidence type="ECO:0000256" key="1">
    <source>
        <dbReference type="SAM" id="MobiDB-lite"/>
    </source>
</evidence>
<dbReference type="PANTHER" id="PTHR47245:SF2">
    <property type="entry name" value="PEPTIDYL-PROLYL CIS-TRANS ISOMERASE HP_0175-RELATED"/>
    <property type="match status" value="1"/>
</dbReference>
<dbReference type="AlphaFoldDB" id="A0A955KWU2"/>
<comment type="caution">
    <text evidence="3">The sequence shown here is derived from an EMBL/GenBank/DDBJ whole genome shotgun (WGS) entry which is preliminary data.</text>
</comment>
<dbReference type="InterPro" id="IPR027304">
    <property type="entry name" value="Trigger_fact/SurA_dom_sf"/>
</dbReference>
<evidence type="ECO:0000313" key="4">
    <source>
        <dbReference type="Proteomes" id="UP000741282"/>
    </source>
</evidence>
<dbReference type="PANTHER" id="PTHR47245">
    <property type="entry name" value="PEPTIDYLPROLYL ISOMERASE"/>
    <property type="match status" value="1"/>
</dbReference>
<protein>
    <submittedName>
        <fullName evidence="3">SurA N-terminal domain-containing protein</fullName>
    </submittedName>
</protein>
<proteinExistence type="predicted"/>
<dbReference type="Pfam" id="PF13624">
    <property type="entry name" value="SurA_N_3"/>
    <property type="match status" value="1"/>
</dbReference>
<dbReference type="Proteomes" id="UP000741282">
    <property type="component" value="Unassembled WGS sequence"/>
</dbReference>
<organism evidence="3 4">
    <name type="scientific">Candidatus Dojkabacteria bacterium</name>
    <dbReference type="NCBI Taxonomy" id="2099670"/>
    <lineage>
        <taxon>Bacteria</taxon>
        <taxon>Candidatus Dojkabacteria</taxon>
    </lineage>
</organism>
<feature type="transmembrane region" description="Helical" evidence="2">
    <location>
        <begin position="79"/>
        <end position="100"/>
    </location>
</feature>
<keyword evidence="2" id="KW-0812">Transmembrane</keyword>
<dbReference type="InterPro" id="IPR050245">
    <property type="entry name" value="PrsA_foldase"/>
</dbReference>
<name>A0A955KWU2_9BACT</name>
<sequence length="292" mass="32825">MARSNKKAQSKKRSEERSKKVVASDRAKISDTVSRSEKVSKVKESTPAKVVKKVTPVSEAETKAKKPGMISIKPRMLKFVTWVLVVIATLIVIDFVVQYINNDYSIAIVNGSRIPRSEYLVRLEDAYGNVIATQMMNEELIKQEAVKEDVTVSDEDVDAAVAQTKEEVGGEEELNAALEANGLTLETYRRNLKIQLLAEAMVVPEPTEEDLLAFFEEFKDTYFGEDAVYEDVKDTVAEAYTKQKFNELSGAWLNGLREEATLQNNTTDRPSYGILQITRDLLSDMNNRLDTK</sequence>
<feature type="region of interest" description="Disordered" evidence="1">
    <location>
        <begin position="1"/>
        <end position="40"/>
    </location>
</feature>
<keyword evidence="2" id="KW-0472">Membrane</keyword>
<reference evidence="3" key="2">
    <citation type="journal article" date="2021" name="Microbiome">
        <title>Successional dynamics and alternative stable states in a saline activated sludge microbial community over 9 years.</title>
        <authorList>
            <person name="Wang Y."/>
            <person name="Ye J."/>
            <person name="Ju F."/>
            <person name="Liu L."/>
            <person name="Boyd J.A."/>
            <person name="Deng Y."/>
            <person name="Parks D.H."/>
            <person name="Jiang X."/>
            <person name="Yin X."/>
            <person name="Woodcroft B.J."/>
            <person name="Tyson G.W."/>
            <person name="Hugenholtz P."/>
            <person name="Polz M.F."/>
            <person name="Zhang T."/>
        </authorList>
    </citation>
    <scope>NUCLEOTIDE SEQUENCE</scope>
    <source>
        <strain evidence="3">HKST-UBA17</strain>
    </source>
</reference>
<evidence type="ECO:0000313" key="3">
    <source>
        <dbReference type="EMBL" id="MCA9377042.1"/>
    </source>
</evidence>
<feature type="compositionally biased region" description="Basic residues" evidence="1">
    <location>
        <begin position="1"/>
        <end position="11"/>
    </location>
</feature>